<gene>
    <name evidence="1" type="ORF">DPMN_001366</name>
</gene>
<dbReference type="Proteomes" id="UP000828390">
    <property type="component" value="Unassembled WGS sequence"/>
</dbReference>
<protein>
    <submittedName>
        <fullName evidence="1">Uncharacterized protein</fullName>
    </submittedName>
</protein>
<name>A0A9D4MJX2_DREPO</name>
<reference evidence="1" key="1">
    <citation type="journal article" date="2019" name="bioRxiv">
        <title>The Genome of the Zebra Mussel, Dreissena polymorpha: A Resource for Invasive Species Research.</title>
        <authorList>
            <person name="McCartney M.A."/>
            <person name="Auch B."/>
            <person name="Kono T."/>
            <person name="Mallez S."/>
            <person name="Zhang Y."/>
            <person name="Obille A."/>
            <person name="Becker A."/>
            <person name="Abrahante J.E."/>
            <person name="Garbe J."/>
            <person name="Badalamenti J.P."/>
            <person name="Herman A."/>
            <person name="Mangelson H."/>
            <person name="Liachko I."/>
            <person name="Sullivan S."/>
            <person name="Sone E.D."/>
            <person name="Koren S."/>
            <person name="Silverstein K.A.T."/>
            <person name="Beckman K.B."/>
            <person name="Gohl D.M."/>
        </authorList>
    </citation>
    <scope>NUCLEOTIDE SEQUENCE</scope>
    <source>
        <strain evidence="1">Duluth1</strain>
        <tissue evidence="1">Whole animal</tissue>
    </source>
</reference>
<organism evidence="1 2">
    <name type="scientific">Dreissena polymorpha</name>
    <name type="common">Zebra mussel</name>
    <name type="synonym">Mytilus polymorpha</name>
    <dbReference type="NCBI Taxonomy" id="45954"/>
    <lineage>
        <taxon>Eukaryota</taxon>
        <taxon>Metazoa</taxon>
        <taxon>Spiralia</taxon>
        <taxon>Lophotrochozoa</taxon>
        <taxon>Mollusca</taxon>
        <taxon>Bivalvia</taxon>
        <taxon>Autobranchia</taxon>
        <taxon>Heteroconchia</taxon>
        <taxon>Euheterodonta</taxon>
        <taxon>Imparidentia</taxon>
        <taxon>Neoheterodontei</taxon>
        <taxon>Myida</taxon>
        <taxon>Dreissenoidea</taxon>
        <taxon>Dreissenidae</taxon>
        <taxon>Dreissena</taxon>
    </lineage>
</organism>
<comment type="caution">
    <text evidence="1">The sequence shown here is derived from an EMBL/GenBank/DDBJ whole genome shotgun (WGS) entry which is preliminary data.</text>
</comment>
<dbReference type="AlphaFoldDB" id="A0A9D4MJX2"/>
<proteinExistence type="predicted"/>
<evidence type="ECO:0000313" key="1">
    <source>
        <dbReference type="EMBL" id="KAH3877495.1"/>
    </source>
</evidence>
<dbReference type="EMBL" id="JAIWYP010000001">
    <property type="protein sequence ID" value="KAH3877495.1"/>
    <property type="molecule type" value="Genomic_DNA"/>
</dbReference>
<reference evidence="1" key="2">
    <citation type="submission" date="2020-11" db="EMBL/GenBank/DDBJ databases">
        <authorList>
            <person name="McCartney M.A."/>
            <person name="Auch B."/>
            <person name="Kono T."/>
            <person name="Mallez S."/>
            <person name="Becker A."/>
            <person name="Gohl D.M."/>
            <person name="Silverstein K.A.T."/>
            <person name="Koren S."/>
            <person name="Bechman K.B."/>
            <person name="Herman A."/>
            <person name="Abrahante J.E."/>
            <person name="Garbe J."/>
        </authorList>
    </citation>
    <scope>NUCLEOTIDE SEQUENCE</scope>
    <source>
        <strain evidence="1">Duluth1</strain>
        <tissue evidence="1">Whole animal</tissue>
    </source>
</reference>
<evidence type="ECO:0000313" key="2">
    <source>
        <dbReference type="Proteomes" id="UP000828390"/>
    </source>
</evidence>
<sequence length="61" mass="6510">MHTDIAALYPLLHVRSPNAHTSGLEIAILGSQDDKVEVIVGPGCGAVKVLNLLHIMDHNLT</sequence>
<keyword evidence="2" id="KW-1185">Reference proteome</keyword>
<accession>A0A9D4MJX2</accession>